<dbReference type="EMBL" id="DYVF01000053">
    <property type="protein sequence ID" value="HJG31564.1"/>
    <property type="molecule type" value="Genomic_DNA"/>
</dbReference>
<keyword evidence="2" id="KW-0812">Transmembrane</keyword>
<feature type="compositionally biased region" description="Basic and acidic residues" evidence="1">
    <location>
        <begin position="25"/>
        <end position="39"/>
    </location>
</feature>
<feature type="transmembrane region" description="Helical" evidence="2">
    <location>
        <begin position="146"/>
        <end position="167"/>
    </location>
</feature>
<feature type="transmembrane region" description="Helical" evidence="2">
    <location>
        <begin position="455"/>
        <end position="475"/>
    </location>
</feature>
<gene>
    <name evidence="3" type="ORF">K8U80_09260</name>
</gene>
<feature type="transmembrane region" description="Helical" evidence="2">
    <location>
        <begin position="58"/>
        <end position="81"/>
    </location>
</feature>
<feature type="transmembrane region" description="Helical" evidence="2">
    <location>
        <begin position="179"/>
        <end position="198"/>
    </location>
</feature>
<feature type="compositionally biased region" description="Polar residues" evidence="1">
    <location>
        <begin position="1"/>
        <end position="18"/>
    </location>
</feature>
<reference evidence="3" key="1">
    <citation type="journal article" date="2021" name="PeerJ">
        <title>Extensive microbial diversity within the chicken gut microbiome revealed by metagenomics and culture.</title>
        <authorList>
            <person name="Gilroy R."/>
            <person name="Ravi A."/>
            <person name="Getino M."/>
            <person name="Pursley I."/>
            <person name="Horton D.L."/>
            <person name="Alikhan N.F."/>
            <person name="Baker D."/>
            <person name="Gharbi K."/>
            <person name="Hall N."/>
            <person name="Watson M."/>
            <person name="Adriaenssens E.M."/>
            <person name="Foster-Nyarko E."/>
            <person name="Jarju S."/>
            <person name="Secka A."/>
            <person name="Antonio M."/>
            <person name="Oren A."/>
            <person name="Chaudhuri R.R."/>
            <person name="La Ragione R."/>
            <person name="Hildebrand F."/>
            <person name="Pallen M.J."/>
        </authorList>
    </citation>
    <scope>NUCLEOTIDE SEQUENCE</scope>
    <source>
        <strain evidence="3">ChiGjej2B2-7701</strain>
    </source>
</reference>
<organism evidence="3 4">
    <name type="scientific">Collinsella ihumii</name>
    <dbReference type="NCBI Taxonomy" id="1720204"/>
    <lineage>
        <taxon>Bacteria</taxon>
        <taxon>Bacillati</taxon>
        <taxon>Actinomycetota</taxon>
        <taxon>Coriobacteriia</taxon>
        <taxon>Coriobacteriales</taxon>
        <taxon>Coriobacteriaceae</taxon>
        <taxon>Collinsella</taxon>
    </lineage>
</organism>
<reference evidence="3" key="2">
    <citation type="submission" date="2021-09" db="EMBL/GenBank/DDBJ databases">
        <authorList>
            <person name="Gilroy R."/>
        </authorList>
    </citation>
    <scope>NUCLEOTIDE SEQUENCE</scope>
    <source>
        <strain evidence="3">ChiGjej2B2-7701</strain>
    </source>
</reference>
<comment type="caution">
    <text evidence="3">The sequence shown here is derived from an EMBL/GenBank/DDBJ whole genome shotgun (WGS) entry which is preliminary data.</text>
</comment>
<keyword evidence="2" id="KW-1133">Transmembrane helix</keyword>
<evidence type="ECO:0000313" key="4">
    <source>
        <dbReference type="Proteomes" id="UP000746751"/>
    </source>
</evidence>
<accession>A0A921IRW7</accession>
<dbReference type="AlphaFoldDB" id="A0A921IRW7"/>
<sequence length="564" mass="60115">MAITTGSTRGDSAQTGATSAPAHFKHPETPRFDGQIDHDSEIIPPDASGSAPRLGWRAVYLASAAALVVLLVAALVPLLAICPYNHSFADDWHYGVDAHLALQAGGSVIDAIGAALQEAYDTFFSWQGTYSAIVLMALQPGVFSEALYGLGAVGILVALMLATWYFASVLVRDVLDAGRLPLVAFASLILLLQTQLLPSPVEGIYWYNAAIYYTFYHALMLVMAGLSVRLVRGRTRKGPLSGRGSAARAVALVLLAIVVAGGNFVTGIVSAFLLGGACVVAVLKARGRLKFIVPAFVVFVAGFAVSMAAPGNAARQASQFAGDNLGVVLTLANSALSGMEYVVLWSNGYLVCALAVALPFMVLAAKRSTCSFAHPLAVAGLSLALFMASFTPTFYSMGNVGPGRVQNIRYDLFVILVFICVMWAVGRIVRLTEARAADAGERAAWPCLFSGPRAYAAYVLACLLLIVGSVGALALDSRHADDLTSVSAARSLLSGEAVAYDREVWERYAIIESSDIDEVDVPYYTVGPKVLFMGDIYDNMDNYMNYRLAQWFGKKSILAYHSQL</sequence>
<feature type="transmembrane region" description="Helical" evidence="2">
    <location>
        <begin position="407"/>
        <end position="425"/>
    </location>
</feature>
<keyword evidence="2" id="KW-0472">Membrane</keyword>
<feature type="transmembrane region" description="Helical" evidence="2">
    <location>
        <begin position="342"/>
        <end position="364"/>
    </location>
</feature>
<protein>
    <submittedName>
        <fullName evidence="3">Uncharacterized protein</fullName>
    </submittedName>
</protein>
<feature type="region of interest" description="Disordered" evidence="1">
    <location>
        <begin position="1"/>
        <end position="39"/>
    </location>
</feature>
<evidence type="ECO:0000256" key="1">
    <source>
        <dbReference type="SAM" id="MobiDB-lite"/>
    </source>
</evidence>
<feature type="transmembrane region" description="Helical" evidence="2">
    <location>
        <begin position="289"/>
        <end position="308"/>
    </location>
</feature>
<name>A0A921IRW7_9ACTN</name>
<proteinExistence type="predicted"/>
<feature type="transmembrane region" description="Helical" evidence="2">
    <location>
        <begin position="210"/>
        <end position="231"/>
    </location>
</feature>
<evidence type="ECO:0000256" key="2">
    <source>
        <dbReference type="SAM" id="Phobius"/>
    </source>
</evidence>
<dbReference type="Proteomes" id="UP000746751">
    <property type="component" value="Unassembled WGS sequence"/>
</dbReference>
<feature type="transmembrane region" description="Helical" evidence="2">
    <location>
        <begin position="252"/>
        <end position="283"/>
    </location>
</feature>
<feature type="transmembrane region" description="Helical" evidence="2">
    <location>
        <begin position="376"/>
        <end position="395"/>
    </location>
</feature>
<evidence type="ECO:0000313" key="3">
    <source>
        <dbReference type="EMBL" id="HJG31564.1"/>
    </source>
</evidence>